<dbReference type="RefSeq" id="XP_053755130.1">
    <property type="nucleotide sequence ID" value="XM_053899155.1"/>
</dbReference>
<keyword evidence="2" id="KW-1185">Reference proteome</keyword>
<dbReference type="GeneID" id="128775927"/>
<feature type="compositionally biased region" description="Basic residues" evidence="1">
    <location>
        <begin position="117"/>
        <end position="126"/>
    </location>
</feature>
<name>A0A9W2V915_PANPR</name>
<feature type="region of interest" description="Disordered" evidence="1">
    <location>
        <begin position="24"/>
        <end position="48"/>
    </location>
</feature>
<organism evidence="2 3">
    <name type="scientific">Panthera pardus</name>
    <name type="common">Leopard</name>
    <name type="synonym">Felis pardus</name>
    <dbReference type="NCBI Taxonomy" id="9691"/>
    <lineage>
        <taxon>Eukaryota</taxon>
        <taxon>Metazoa</taxon>
        <taxon>Chordata</taxon>
        <taxon>Craniata</taxon>
        <taxon>Vertebrata</taxon>
        <taxon>Euteleostomi</taxon>
        <taxon>Mammalia</taxon>
        <taxon>Eutheria</taxon>
        <taxon>Laurasiatheria</taxon>
        <taxon>Carnivora</taxon>
        <taxon>Feliformia</taxon>
        <taxon>Felidae</taxon>
        <taxon>Pantherinae</taxon>
        <taxon>Panthera</taxon>
    </lineage>
</organism>
<feature type="region of interest" description="Disordered" evidence="1">
    <location>
        <begin position="101"/>
        <end position="273"/>
    </location>
</feature>
<reference evidence="3" key="1">
    <citation type="submission" date="2025-08" db="UniProtKB">
        <authorList>
            <consortium name="RefSeq"/>
        </authorList>
    </citation>
    <scope>IDENTIFICATION</scope>
    <source>
        <tissue evidence="3">Whole blood</tissue>
    </source>
</reference>
<protein>
    <submittedName>
        <fullName evidence="3">Translation initiation factor IF-2-like</fullName>
    </submittedName>
</protein>
<gene>
    <name evidence="3" type="primary">LOC128775927</name>
</gene>
<dbReference type="Proteomes" id="UP001165780">
    <property type="component" value="Unplaced"/>
</dbReference>
<feature type="compositionally biased region" description="Basic and acidic residues" evidence="1">
    <location>
        <begin position="127"/>
        <end position="139"/>
    </location>
</feature>
<evidence type="ECO:0000313" key="3">
    <source>
        <dbReference type="RefSeq" id="XP_053755130.1"/>
    </source>
</evidence>
<evidence type="ECO:0000256" key="1">
    <source>
        <dbReference type="SAM" id="MobiDB-lite"/>
    </source>
</evidence>
<feature type="compositionally biased region" description="Pro residues" evidence="1">
    <location>
        <begin position="188"/>
        <end position="199"/>
    </location>
</feature>
<sequence>MGVVGAVVECGVWFQHLPLARAGSDRASRGRARERKLNLHPGPQTEGVVQDHGRETVASLGQDGLRFATPKALGAVGAGARAKARVRRVAALLASPAALSLGSIGDLGSPPNTLARKAARGHRRPGPKPEPRRGTREPEQGGGSDPVPENARLLQDLSSTKQLQEGSASFRRNPLCGSPLLVSLEPSPSSPPDSPPSPGRGPRGLSPPSRQKRGFRQSEGAPCWPDAAGAATLLRVSSTRRPRPRPDPPRPSHAPGAGACPETQKTKQNKAPKATLTCRLLKGSSSVMNVVFTTTTKTSWQTEVVSHVLMKEWGTPLLFSSFLRRELNFS</sequence>
<feature type="compositionally biased region" description="Low complexity" evidence="1">
    <location>
        <begin position="177"/>
        <end position="187"/>
    </location>
</feature>
<feature type="compositionally biased region" description="Polar residues" evidence="1">
    <location>
        <begin position="156"/>
        <end position="167"/>
    </location>
</feature>
<dbReference type="AlphaFoldDB" id="A0A9W2V915"/>
<accession>A0A9W2V915</accession>
<proteinExistence type="predicted"/>
<evidence type="ECO:0000313" key="2">
    <source>
        <dbReference type="Proteomes" id="UP001165780"/>
    </source>
</evidence>